<dbReference type="RefSeq" id="XP_025374210.1">
    <property type="nucleotide sequence ID" value="XM_025520152.1"/>
</dbReference>
<feature type="chain" id="PRO_5016290167" evidence="2">
    <location>
        <begin position="18"/>
        <end position="292"/>
    </location>
</feature>
<evidence type="ECO:0000256" key="2">
    <source>
        <dbReference type="SAM" id="SignalP"/>
    </source>
</evidence>
<feature type="region of interest" description="Disordered" evidence="1">
    <location>
        <begin position="55"/>
        <end position="189"/>
    </location>
</feature>
<feature type="compositionally biased region" description="Low complexity" evidence="1">
    <location>
        <begin position="138"/>
        <end position="174"/>
    </location>
</feature>
<organism evidence="3 4">
    <name type="scientific">Acaromyces ingoldii</name>
    <dbReference type="NCBI Taxonomy" id="215250"/>
    <lineage>
        <taxon>Eukaryota</taxon>
        <taxon>Fungi</taxon>
        <taxon>Dikarya</taxon>
        <taxon>Basidiomycota</taxon>
        <taxon>Ustilaginomycotina</taxon>
        <taxon>Exobasidiomycetes</taxon>
        <taxon>Exobasidiales</taxon>
        <taxon>Cryptobasidiaceae</taxon>
        <taxon>Acaromyces</taxon>
    </lineage>
</organism>
<dbReference type="EMBL" id="KZ819641">
    <property type="protein sequence ID" value="PWN87012.1"/>
    <property type="molecule type" value="Genomic_DNA"/>
</dbReference>
<gene>
    <name evidence="3" type="ORF">FA10DRAFT_262799</name>
</gene>
<sequence length="292" mass="33392">MLKYLVFLLVFGKVVVCLPSASLQDGQQRLERRARIKRMPAATGVFGYQQAPVTPQHCEPPQSSAHAVPTCSNEISSRLSPPLQITSPPPASPFVARPHFKSLREPSLQGSEDVPRESGTRKLEQNEDETNSNDQSTSWSLNSENNRSSSSESTHSSGSWENTTSHKSSDSTSSLRASEYTTLSEPLEDEAPKKSWSSRRYWWRKKFGIPAPKKTKTYTDEQKKEIQRIRLRLLDIKRRPERFESLWSEYDEWSVQNSFMTIGQRASFNKQLKLIRAVQTVTINLSLKRYRE</sequence>
<evidence type="ECO:0000313" key="3">
    <source>
        <dbReference type="EMBL" id="PWN87012.1"/>
    </source>
</evidence>
<feature type="signal peptide" evidence="2">
    <location>
        <begin position="1"/>
        <end position="17"/>
    </location>
</feature>
<dbReference type="Proteomes" id="UP000245768">
    <property type="component" value="Unassembled WGS sequence"/>
</dbReference>
<evidence type="ECO:0000256" key="1">
    <source>
        <dbReference type="SAM" id="MobiDB-lite"/>
    </source>
</evidence>
<name>A0A316YCN1_9BASI</name>
<dbReference type="InParanoid" id="A0A316YCN1"/>
<keyword evidence="4" id="KW-1185">Reference proteome</keyword>
<evidence type="ECO:0000313" key="4">
    <source>
        <dbReference type="Proteomes" id="UP000245768"/>
    </source>
</evidence>
<dbReference type="AlphaFoldDB" id="A0A316YCN1"/>
<dbReference type="GeneID" id="37042068"/>
<proteinExistence type="predicted"/>
<reference evidence="3 4" key="1">
    <citation type="journal article" date="2018" name="Mol. Biol. Evol.">
        <title>Broad Genomic Sampling Reveals a Smut Pathogenic Ancestry of the Fungal Clade Ustilaginomycotina.</title>
        <authorList>
            <person name="Kijpornyongpan T."/>
            <person name="Mondo S.J."/>
            <person name="Barry K."/>
            <person name="Sandor L."/>
            <person name="Lee J."/>
            <person name="Lipzen A."/>
            <person name="Pangilinan J."/>
            <person name="LaButti K."/>
            <person name="Hainaut M."/>
            <person name="Henrissat B."/>
            <person name="Grigoriev I.V."/>
            <person name="Spatafora J.W."/>
            <person name="Aime M.C."/>
        </authorList>
    </citation>
    <scope>NUCLEOTIDE SEQUENCE [LARGE SCALE GENOMIC DNA]</scope>
    <source>
        <strain evidence="3 4">MCA 4198</strain>
    </source>
</reference>
<feature type="compositionally biased region" description="Polar residues" evidence="1">
    <location>
        <begin position="175"/>
        <end position="184"/>
    </location>
</feature>
<feature type="compositionally biased region" description="Basic and acidic residues" evidence="1">
    <location>
        <begin position="113"/>
        <end position="125"/>
    </location>
</feature>
<protein>
    <submittedName>
        <fullName evidence="3">Uncharacterized protein</fullName>
    </submittedName>
</protein>
<keyword evidence="2" id="KW-0732">Signal</keyword>
<feature type="compositionally biased region" description="Polar residues" evidence="1">
    <location>
        <begin position="61"/>
        <end position="86"/>
    </location>
</feature>
<accession>A0A316YCN1</accession>